<accession>A0A1E5V9I3</accession>
<gene>
    <name evidence="2" type="ORF">BAE44_0017178</name>
</gene>
<evidence type="ECO:0000256" key="1">
    <source>
        <dbReference type="SAM" id="Phobius"/>
    </source>
</evidence>
<proteinExistence type="predicted"/>
<feature type="transmembrane region" description="Helical" evidence="1">
    <location>
        <begin position="191"/>
        <end position="213"/>
    </location>
</feature>
<keyword evidence="1" id="KW-0812">Transmembrane</keyword>
<dbReference type="Proteomes" id="UP000095767">
    <property type="component" value="Unassembled WGS sequence"/>
</dbReference>
<protein>
    <submittedName>
        <fullName evidence="2">Uncharacterized protein</fullName>
    </submittedName>
</protein>
<keyword evidence="1" id="KW-0472">Membrane</keyword>
<reference evidence="2 3" key="1">
    <citation type="submission" date="2016-09" db="EMBL/GenBank/DDBJ databases">
        <title>The draft genome of Dichanthelium oligosanthes: A C3 panicoid grass species.</title>
        <authorList>
            <person name="Studer A.J."/>
            <person name="Schnable J.C."/>
            <person name="Brutnell T.P."/>
        </authorList>
    </citation>
    <scope>NUCLEOTIDE SEQUENCE [LARGE SCALE GENOMIC DNA]</scope>
    <source>
        <strain evidence="3">cv. Kellogg 1175</strain>
        <tissue evidence="2">Leaf</tissue>
    </source>
</reference>
<feature type="transmembrane region" description="Helical" evidence="1">
    <location>
        <begin position="156"/>
        <end position="179"/>
    </location>
</feature>
<feature type="transmembrane region" description="Helical" evidence="1">
    <location>
        <begin position="83"/>
        <end position="101"/>
    </location>
</feature>
<feature type="transmembrane region" description="Helical" evidence="1">
    <location>
        <begin position="107"/>
        <end position="126"/>
    </location>
</feature>
<evidence type="ECO:0000313" key="3">
    <source>
        <dbReference type="Proteomes" id="UP000095767"/>
    </source>
</evidence>
<organism evidence="2 3">
    <name type="scientific">Dichanthelium oligosanthes</name>
    <dbReference type="NCBI Taxonomy" id="888268"/>
    <lineage>
        <taxon>Eukaryota</taxon>
        <taxon>Viridiplantae</taxon>
        <taxon>Streptophyta</taxon>
        <taxon>Embryophyta</taxon>
        <taxon>Tracheophyta</taxon>
        <taxon>Spermatophyta</taxon>
        <taxon>Magnoliopsida</taxon>
        <taxon>Liliopsida</taxon>
        <taxon>Poales</taxon>
        <taxon>Poaceae</taxon>
        <taxon>PACMAD clade</taxon>
        <taxon>Panicoideae</taxon>
        <taxon>Panicodae</taxon>
        <taxon>Paniceae</taxon>
        <taxon>Dichantheliinae</taxon>
        <taxon>Dichanthelium</taxon>
    </lineage>
</organism>
<keyword evidence="1" id="KW-1133">Transmembrane helix</keyword>
<name>A0A1E5V9I3_9POAL</name>
<sequence length="240" mass="26277">MEEGRRRRRREPLDPKPKDAKKLKCQCLCLVLLTLVLAAATAAVLWRCRGEPLLVAWRLSLLLCLGSVLWMSFLSETMRPRAVFVRISYGALLACAADRLVSPNVGVVVVLLHTHFAAGLVGYALAERRQREGTERSVAAVVPVAKTEDEEKRLRALRMLGCLVFSLPALGGSAFPAWVVRHSAEYAVDGLVLSVLPPVAAASLFGVMFVAVFQLRGSLLVEISTIYPNFLKGVQNKVVD</sequence>
<dbReference type="EMBL" id="LWDX02047097">
    <property type="protein sequence ID" value="OEL21803.1"/>
    <property type="molecule type" value="Genomic_DNA"/>
</dbReference>
<dbReference type="AlphaFoldDB" id="A0A1E5V9I3"/>
<evidence type="ECO:0000313" key="2">
    <source>
        <dbReference type="EMBL" id="OEL21803.1"/>
    </source>
</evidence>
<feature type="transmembrane region" description="Helical" evidence="1">
    <location>
        <begin position="52"/>
        <end position="71"/>
    </location>
</feature>
<comment type="caution">
    <text evidence="2">The sequence shown here is derived from an EMBL/GenBank/DDBJ whole genome shotgun (WGS) entry which is preliminary data.</text>
</comment>
<keyword evidence="3" id="KW-1185">Reference proteome</keyword>
<dbReference type="OrthoDB" id="696120at2759"/>